<dbReference type="PANTHER" id="PTHR23259:SF70">
    <property type="entry name" value="ACCESSORY GLAND PROTEIN ACP62F-RELATED"/>
    <property type="match status" value="1"/>
</dbReference>
<dbReference type="SUPFAM" id="SSF57567">
    <property type="entry name" value="Serine protease inhibitors"/>
    <property type="match status" value="1"/>
</dbReference>
<evidence type="ECO:0000313" key="6">
    <source>
        <dbReference type="Proteomes" id="UP001321473"/>
    </source>
</evidence>
<accession>A0AAQ4FDF8</accession>
<evidence type="ECO:0000256" key="1">
    <source>
        <dbReference type="ARBA" id="ARBA00022690"/>
    </source>
</evidence>
<dbReference type="Proteomes" id="UP001321473">
    <property type="component" value="Unassembled WGS sequence"/>
</dbReference>
<keyword evidence="3" id="KW-0812">Transmembrane</keyword>
<proteinExistence type="predicted"/>
<reference evidence="5 6" key="1">
    <citation type="journal article" date="2023" name="Arcadia Sci">
        <title>De novo assembly of a long-read Amblyomma americanum tick genome.</title>
        <authorList>
            <person name="Chou S."/>
            <person name="Poskanzer K.E."/>
            <person name="Rollins M."/>
            <person name="Thuy-Boun P.S."/>
        </authorList>
    </citation>
    <scope>NUCLEOTIDE SEQUENCE [LARGE SCALE GENOMIC DNA]</scope>
    <source>
        <strain evidence="5">F_SG_1</strain>
        <tissue evidence="5">Salivary glands</tissue>
    </source>
</reference>
<dbReference type="EMBL" id="JARKHS020004158">
    <property type="protein sequence ID" value="KAK8784883.1"/>
    <property type="molecule type" value="Genomic_DNA"/>
</dbReference>
<keyword evidence="3" id="KW-0472">Membrane</keyword>
<name>A0AAQ4FDF8_AMBAM</name>
<keyword evidence="3" id="KW-1133">Transmembrane helix</keyword>
<organism evidence="5 6">
    <name type="scientific">Amblyomma americanum</name>
    <name type="common">Lone star tick</name>
    <dbReference type="NCBI Taxonomy" id="6943"/>
    <lineage>
        <taxon>Eukaryota</taxon>
        <taxon>Metazoa</taxon>
        <taxon>Ecdysozoa</taxon>
        <taxon>Arthropoda</taxon>
        <taxon>Chelicerata</taxon>
        <taxon>Arachnida</taxon>
        <taxon>Acari</taxon>
        <taxon>Parasitiformes</taxon>
        <taxon>Ixodida</taxon>
        <taxon>Ixodoidea</taxon>
        <taxon>Ixodidae</taxon>
        <taxon>Amblyomminae</taxon>
        <taxon>Amblyomma</taxon>
    </lineage>
</organism>
<gene>
    <name evidence="5" type="ORF">V5799_008753</name>
</gene>
<dbReference type="Pfam" id="PF01826">
    <property type="entry name" value="TIL"/>
    <property type="match status" value="1"/>
</dbReference>
<keyword evidence="1" id="KW-0646">Protease inhibitor</keyword>
<evidence type="ECO:0000313" key="5">
    <source>
        <dbReference type="EMBL" id="KAK8784883.1"/>
    </source>
</evidence>
<keyword evidence="6" id="KW-1185">Reference proteome</keyword>
<dbReference type="InterPro" id="IPR036084">
    <property type="entry name" value="Ser_inhib-like_sf"/>
</dbReference>
<sequence>MLLFVDTQATHCCILEAAARLVYILHSKRRRRSTDKSARAALSKSFTKKPASKDARTLNSLQLRGLLNALGVTGLKMQSRFVICAVLLVVLVVGFTEAQRGRPSRRCGRNEAFNQCGSACPRVCGRPPAQACTLQCVSGCFCRRGYIRTQGGECIPERQCTRRG</sequence>
<keyword evidence="2" id="KW-1015">Disulfide bond</keyword>
<evidence type="ECO:0000256" key="2">
    <source>
        <dbReference type="ARBA" id="ARBA00023157"/>
    </source>
</evidence>
<evidence type="ECO:0000256" key="3">
    <source>
        <dbReference type="SAM" id="Phobius"/>
    </source>
</evidence>
<dbReference type="Gene3D" id="2.10.25.10">
    <property type="entry name" value="Laminin"/>
    <property type="match status" value="1"/>
</dbReference>
<dbReference type="CDD" id="cd19941">
    <property type="entry name" value="TIL"/>
    <property type="match status" value="1"/>
</dbReference>
<dbReference type="InterPro" id="IPR002919">
    <property type="entry name" value="TIL_dom"/>
</dbReference>
<comment type="caution">
    <text evidence="5">The sequence shown here is derived from an EMBL/GenBank/DDBJ whole genome shotgun (WGS) entry which is preliminary data.</text>
</comment>
<dbReference type="AlphaFoldDB" id="A0AAQ4FDF8"/>
<feature type="transmembrane region" description="Helical" evidence="3">
    <location>
        <begin position="77"/>
        <end position="96"/>
    </location>
</feature>
<dbReference type="GO" id="GO:0030414">
    <property type="term" value="F:peptidase inhibitor activity"/>
    <property type="evidence" value="ECO:0007669"/>
    <property type="project" value="UniProtKB-KW"/>
</dbReference>
<evidence type="ECO:0000259" key="4">
    <source>
        <dbReference type="Pfam" id="PF01826"/>
    </source>
</evidence>
<dbReference type="InterPro" id="IPR051368">
    <property type="entry name" value="SerProtInhib-TIL_Domain"/>
</dbReference>
<protein>
    <recommendedName>
        <fullName evidence="4">TIL domain-containing protein</fullName>
    </recommendedName>
</protein>
<feature type="domain" description="TIL" evidence="4">
    <location>
        <begin position="107"/>
        <end position="160"/>
    </location>
</feature>
<dbReference type="PANTHER" id="PTHR23259">
    <property type="entry name" value="RIDDLE"/>
    <property type="match status" value="1"/>
</dbReference>